<dbReference type="InterPro" id="IPR042178">
    <property type="entry name" value="Serpin_sf_1"/>
</dbReference>
<name>A0ABM0K2Q5_APLCA</name>
<dbReference type="Pfam" id="PF00079">
    <property type="entry name" value="Serpin"/>
    <property type="match status" value="1"/>
</dbReference>
<dbReference type="InterPro" id="IPR000215">
    <property type="entry name" value="Serpin_fam"/>
</dbReference>
<dbReference type="RefSeq" id="XP_005107380.2">
    <property type="nucleotide sequence ID" value="XM_005107323.3"/>
</dbReference>
<gene>
    <name evidence="5" type="primary">LOC101853729</name>
</gene>
<dbReference type="InterPro" id="IPR036186">
    <property type="entry name" value="Serpin_sf"/>
</dbReference>
<feature type="signal peptide" evidence="2">
    <location>
        <begin position="1"/>
        <end position="17"/>
    </location>
</feature>
<proteinExistence type="inferred from homology"/>
<sequence>MASTLIFLACLAVATLAVPARQGDGIADLSKANAGFSQRLYQKIAVGKSEAVYSPYSIHSALSMAALGARGQTASEMYSTLGLTSMAAGPDNAYHDLIVRLNSAKDVQLYTGNGVFANPSFNIVPSFVNDVQKKYFAKAEAFDMNAAGGPEKPINDFIEANTHHMIKDVVKPRSITSNTVMLLVNTIFFNGTWADQFYEYMTMKKPFH</sequence>
<feature type="chain" id="PRO_5045393736" evidence="2">
    <location>
        <begin position="18"/>
        <end position="208"/>
    </location>
</feature>
<accession>A0ABM0K2Q5</accession>
<feature type="non-terminal residue" evidence="5">
    <location>
        <position position="208"/>
    </location>
</feature>
<reference evidence="5" key="1">
    <citation type="submission" date="2025-08" db="UniProtKB">
        <authorList>
            <consortium name="RefSeq"/>
        </authorList>
    </citation>
    <scope>IDENTIFICATION</scope>
</reference>
<comment type="similarity">
    <text evidence="1">Belongs to the serpin family.</text>
</comment>
<keyword evidence="2" id="KW-0732">Signal</keyword>
<dbReference type="Proteomes" id="UP000694888">
    <property type="component" value="Unplaced"/>
</dbReference>
<evidence type="ECO:0000259" key="3">
    <source>
        <dbReference type="Pfam" id="PF00079"/>
    </source>
</evidence>
<dbReference type="GeneID" id="101853729"/>
<dbReference type="Gene3D" id="3.30.497.10">
    <property type="entry name" value="Antithrombin, subunit I, domain 2"/>
    <property type="match status" value="1"/>
</dbReference>
<evidence type="ECO:0000313" key="4">
    <source>
        <dbReference type="Proteomes" id="UP000694888"/>
    </source>
</evidence>
<dbReference type="SUPFAM" id="SSF56574">
    <property type="entry name" value="Serpins"/>
    <property type="match status" value="1"/>
</dbReference>
<dbReference type="InterPro" id="IPR023796">
    <property type="entry name" value="Serpin_dom"/>
</dbReference>
<dbReference type="PANTHER" id="PTHR11461:SF211">
    <property type="entry name" value="GH10112P-RELATED"/>
    <property type="match status" value="1"/>
</dbReference>
<protein>
    <submittedName>
        <fullName evidence="5">Serpin B6</fullName>
    </submittedName>
</protein>
<feature type="domain" description="Serpin" evidence="3">
    <location>
        <begin position="32"/>
        <end position="208"/>
    </location>
</feature>
<evidence type="ECO:0000256" key="2">
    <source>
        <dbReference type="SAM" id="SignalP"/>
    </source>
</evidence>
<evidence type="ECO:0000313" key="5">
    <source>
        <dbReference type="RefSeq" id="XP_005107380.2"/>
    </source>
</evidence>
<organism evidence="4 5">
    <name type="scientific">Aplysia californica</name>
    <name type="common">California sea hare</name>
    <dbReference type="NCBI Taxonomy" id="6500"/>
    <lineage>
        <taxon>Eukaryota</taxon>
        <taxon>Metazoa</taxon>
        <taxon>Spiralia</taxon>
        <taxon>Lophotrochozoa</taxon>
        <taxon>Mollusca</taxon>
        <taxon>Gastropoda</taxon>
        <taxon>Heterobranchia</taxon>
        <taxon>Euthyneura</taxon>
        <taxon>Tectipleura</taxon>
        <taxon>Aplysiida</taxon>
        <taxon>Aplysioidea</taxon>
        <taxon>Aplysiidae</taxon>
        <taxon>Aplysia</taxon>
    </lineage>
</organism>
<evidence type="ECO:0000256" key="1">
    <source>
        <dbReference type="ARBA" id="ARBA00009500"/>
    </source>
</evidence>
<keyword evidence="4" id="KW-1185">Reference proteome</keyword>
<dbReference type="PANTHER" id="PTHR11461">
    <property type="entry name" value="SERINE PROTEASE INHIBITOR, SERPIN"/>
    <property type="match status" value="1"/>
</dbReference>